<organism evidence="9 10">
    <name type="scientific">Candidatus Uhrbacteria bacterium CG_4_9_14_3_um_filter_36_7</name>
    <dbReference type="NCBI Taxonomy" id="1975033"/>
    <lineage>
        <taxon>Bacteria</taxon>
        <taxon>Candidatus Uhriibacteriota</taxon>
    </lineage>
</organism>
<dbReference type="InterPro" id="IPR004365">
    <property type="entry name" value="NA-bd_OB_tRNA"/>
</dbReference>
<dbReference type="PANTHER" id="PTHR22594">
    <property type="entry name" value="ASPARTYL/LYSYL-TRNA SYNTHETASE"/>
    <property type="match status" value="1"/>
</dbReference>
<dbReference type="InterPro" id="IPR006195">
    <property type="entry name" value="aa-tRNA-synth_II"/>
</dbReference>
<keyword evidence="3 7" id="KW-0547">Nucleotide-binding</keyword>
<dbReference type="GO" id="GO:0005524">
    <property type="term" value="F:ATP binding"/>
    <property type="evidence" value="ECO:0007669"/>
    <property type="project" value="UniProtKB-UniRule"/>
</dbReference>
<name>A0A2M7XIV3_9BACT</name>
<dbReference type="SUPFAM" id="SSF55681">
    <property type="entry name" value="Class II aaRS and biotin synthetases"/>
    <property type="match status" value="1"/>
</dbReference>
<dbReference type="Gene3D" id="2.40.50.140">
    <property type="entry name" value="Nucleic acid-binding proteins"/>
    <property type="match status" value="1"/>
</dbReference>
<evidence type="ECO:0000313" key="9">
    <source>
        <dbReference type="EMBL" id="PJA47720.1"/>
    </source>
</evidence>
<comment type="subunit">
    <text evidence="7">Homodimer.</text>
</comment>
<evidence type="ECO:0000256" key="5">
    <source>
        <dbReference type="ARBA" id="ARBA00022917"/>
    </source>
</evidence>
<evidence type="ECO:0000256" key="7">
    <source>
        <dbReference type="HAMAP-Rule" id="MF_00534"/>
    </source>
</evidence>
<dbReference type="CDD" id="cd00776">
    <property type="entry name" value="AsxRS_core"/>
    <property type="match status" value="1"/>
</dbReference>
<evidence type="ECO:0000256" key="1">
    <source>
        <dbReference type="ARBA" id="ARBA00008226"/>
    </source>
</evidence>
<dbReference type="HAMAP" id="MF_00534">
    <property type="entry name" value="Asn_tRNA_synth"/>
    <property type="match status" value="1"/>
</dbReference>
<dbReference type="Gene3D" id="3.30.930.10">
    <property type="entry name" value="Bira Bifunctional Protein, Domain 2"/>
    <property type="match status" value="1"/>
</dbReference>
<dbReference type="NCBIfam" id="TIGR00457">
    <property type="entry name" value="asnS"/>
    <property type="match status" value="1"/>
</dbReference>
<dbReference type="InterPro" id="IPR012340">
    <property type="entry name" value="NA-bd_OB-fold"/>
</dbReference>
<dbReference type="GO" id="GO:0003676">
    <property type="term" value="F:nucleic acid binding"/>
    <property type="evidence" value="ECO:0007669"/>
    <property type="project" value="InterPro"/>
</dbReference>
<dbReference type="GO" id="GO:0005737">
    <property type="term" value="C:cytoplasm"/>
    <property type="evidence" value="ECO:0007669"/>
    <property type="project" value="UniProtKB-SubCell"/>
</dbReference>
<gene>
    <name evidence="7" type="primary">asnS</name>
    <name evidence="9" type="ORF">CO172_00480</name>
</gene>
<evidence type="ECO:0000256" key="4">
    <source>
        <dbReference type="ARBA" id="ARBA00022840"/>
    </source>
</evidence>
<feature type="domain" description="Aminoacyl-transfer RNA synthetases class-II family profile" evidence="8">
    <location>
        <begin position="131"/>
        <end position="430"/>
    </location>
</feature>
<dbReference type="Pfam" id="PF00152">
    <property type="entry name" value="tRNA-synt_2"/>
    <property type="match status" value="1"/>
</dbReference>
<dbReference type="EC" id="6.1.1.22" evidence="7"/>
<reference evidence="10" key="1">
    <citation type="submission" date="2017-09" db="EMBL/GenBank/DDBJ databases">
        <title>Depth-based differentiation of microbial function through sediment-hosted aquifers and enrichment of novel symbionts in the deep terrestrial subsurface.</title>
        <authorList>
            <person name="Probst A.J."/>
            <person name="Ladd B."/>
            <person name="Jarett J.K."/>
            <person name="Geller-Mcgrath D.E."/>
            <person name="Sieber C.M.K."/>
            <person name="Emerson J.B."/>
            <person name="Anantharaman K."/>
            <person name="Thomas B.C."/>
            <person name="Malmstrom R."/>
            <person name="Stieglmeier M."/>
            <person name="Klingl A."/>
            <person name="Woyke T."/>
            <person name="Ryan C.M."/>
            <person name="Banfield J.F."/>
        </authorList>
    </citation>
    <scope>NUCLEOTIDE SEQUENCE [LARGE SCALE GENOMIC DNA]</scope>
</reference>
<evidence type="ECO:0000259" key="8">
    <source>
        <dbReference type="PROSITE" id="PS50862"/>
    </source>
</evidence>
<dbReference type="GO" id="GO:0004816">
    <property type="term" value="F:asparagine-tRNA ligase activity"/>
    <property type="evidence" value="ECO:0007669"/>
    <property type="project" value="UniProtKB-UniRule"/>
</dbReference>
<evidence type="ECO:0000313" key="10">
    <source>
        <dbReference type="Proteomes" id="UP000229749"/>
    </source>
</evidence>
<comment type="similarity">
    <text evidence="1 7">Belongs to the class-II aminoacyl-tRNA synthetase family.</text>
</comment>
<sequence>MVTIQQCAQNIGKEVELNGWAYNFRSSGKIFFLQFRDGTVRIQVVYSEADITPEAWSALEGLHLESSVRVKGIVKEDTRSPSGFEIEGKGFEIIQLAFDDYPISKKEHGPDFLLENRHLWLRSEKQWAIQRVRNTVINATYEYLNNQGFIKIDAPILTPNACEDTTELFAIDYFDLGKAYLSQSGQLYIEAAIMSVGRCFDFGPVFRAEKSKTRRHLTEFWMMDAEAAFVEYEENLKIQEGLICYIVDSVLKQNQNELVLLERDQEPLKKIQAPFVRLTHKEAVAKLRALGSDILEDDDLGGDDETILTKQYDKPIFVEKYPAKVKAFYMKRDLNDPDRALCADLLAPEGYGEIIGGSQREDDYQTLVHRIEEQHLSMEAFKWYLDLRKYGSVPHSGFGYGLERVVGWICGTPHIRETIPFPRLINRIYP</sequence>
<protein>
    <recommendedName>
        <fullName evidence="7">Asparagine--tRNA ligase</fullName>
        <ecNumber evidence="7">6.1.1.22</ecNumber>
    </recommendedName>
    <alternativeName>
        <fullName evidence="7">Asparaginyl-tRNA synthetase</fullName>
        <shortName evidence="7">AsnRS</shortName>
    </alternativeName>
</protein>
<evidence type="ECO:0000256" key="2">
    <source>
        <dbReference type="ARBA" id="ARBA00022598"/>
    </source>
</evidence>
<evidence type="ECO:0000256" key="3">
    <source>
        <dbReference type="ARBA" id="ARBA00022741"/>
    </source>
</evidence>
<accession>A0A2M7XIV3</accession>
<dbReference type="InterPro" id="IPR004522">
    <property type="entry name" value="Asn-tRNA-ligase"/>
</dbReference>
<dbReference type="NCBIfam" id="NF003037">
    <property type="entry name" value="PRK03932.1"/>
    <property type="match status" value="1"/>
</dbReference>
<dbReference type="InterPro" id="IPR004364">
    <property type="entry name" value="Aa-tRNA-synt_II"/>
</dbReference>
<evidence type="ECO:0000256" key="6">
    <source>
        <dbReference type="ARBA" id="ARBA00023146"/>
    </source>
</evidence>
<dbReference type="AlphaFoldDB" id="A0A2M7XIV3"/>
<dbReference type="InterPro" id="IPR002312">
    <property type="entry name" value="Asp/Asn-tRNA-synth_IIb"/>
</dbReference>
<dbReference type="PANTHER" id="PTHR22594:SF34">
    <property type="entry name" value="ASPARAGINE--TRNA LIGASE, MITOCHONDRIAL-RELATED"/>
    <property type="match status" value="1"/>
</dbReference>
<keyword evidence="5 7" id="KW-0648">Protein biosynthesis</keyword>
<comment type="catalytic activity">
    <reaction evidence="7">
        <text>tRNA(Asn) + L-asparagine + ATP = L-asparaginyl-tRNA(Asn) + AMP + diphosphate + H(+)</text>
        <dbReference type="Rhea" id="RHEA:11180"/>
        <dbReference type="Rhea" id="RHEA-COMP:9659"/>
        <dbReference type="Rhea" id="RHEA-COMP:9674"/>
        <dbReference type="ChEBI" id="CHEBI:15378"/>
        <dbReference type="ChEBI" id="CHEBI:30616"/>
        <dbReference type="ChEBI" id="CHEBI:33019"/>
        <dbReference type="ChEBI" id="CHEBI:58048"/>
        <dbReference type="ChEBI" id="CHEBI:78442"/>
        <dbReference type="ChEBI" id="CHEBI:78515"/>
        <dbReference type="ChEBI" id="CHEBI:456215"/>
        <dbReference type="EC" id="6.1.1.22"/>
    </reaction>
</comment>
<keyword evidence="4 7" id="KW-0067">ATP-binding</keyword>
<keyword evidence="7" id="KW-0963">Cytoplasm</keyword>
<dbReference type="PROSITE" id="PS50862">
    <property type="entry name" value="AA_TRNA_LIGASE_II"/>
    <property type="match status" value="1"/>
</dbReference>
<proteinExistence type="inferred from homology"/>
<dbReference type="Pfam" id="PF01336">
    <property type="entry name" value="tRNA_anti-codon"/>
    <property type="match status" value="1"/>
</dbReference>
<comment type="caution">
    <text evidence="9">The sequence shown here is derived from an EMBL/GenBank/DDBJ whole genome shotgun (WGS) entry which is preliminary data.</text>
</comment>
<dbReference type="PRINTS" id="PR01042">
    <property type="entry name" value="TRNASYNTHASP"/>
</dbReference>
<dbReference type="GO" id="GO:0006421">
    <property type="term" value="P:asparaginyl-tRNA aminoacylation"/>
    <property type="evidence" value="ECO:0007669"/>
    <property type="project" value="UniProtKB-UniRule"/>
</dbReference>
<dbReference type="Proteomes" id="UP000229749">
    <property type="component" value="Unassembled WGS sequence"/>
</dbReference>
<keyword evidence="2 7" id="KW-0436">Ligase</keyword>
<dbReference type="InterPro" id="IPR045864">
    <property type="entry name" value="aa-tRNA-synth_II/BPL/LPL"/>
</dbReference>
<comment type="subcellular location">
    <subcellularLocation>
        <location evidence="7">Cytoplasm</location>
    </subcellularLocation>
</comment>
<dbReference type="SUPFAM" id="SSF50249">
    <property type="entry name" value="Nucleic acid-binding proteins"/>
    <property type="match status" value="1"/>
</dbReference>
<dbReference type="EMBL" id="PFWS01000005">
    <property type="protein sequence ID" value="PJA47720.1"/>
    <property type="molecule type" value="Genomic_DNA"/>
</dbReference>
<keyword evidence="6 7" id="KW-0030">Aminoacyl-tRNA synthetase</keyword>